<dbReference type="AlphaFoldDB" id="A0A066RTU3"/>
<sequence length="215" mass="24008">MMKKEVRPAQAGRPVDHQKTQQIFSAIDEILAVEGIARLSIERIASTAKVSKVTLYRRFTNLEGVISAYVDSFTQTALDLPSSEEQSQGEFSLAQAFTRLGIQVVTLISQPRVIAFDNAIAAAGPQFQGLKAQLFRHGPQSVVGQISQMLIQARVSSSLFSHAQLADMLFQLWKSDFYDELRFTGKMSLAPEQLEQHVANRTQFFMNLLERESGE</sequence>
<dbReference type="PROSITE" id="PS50977">
    <property type="entry name" value="HTH_TETR_2"/>
    <property type="match status" value="1"/>
</dbReference>
<feature type="DNA-binding region" description="H-T-H motif" evidence="2">
    <location>
        <begin position="40"/>
        <end position="59"/>
    </location>
</feature>
<dbReference type="GO" id="GO:0003677">
    <property type="term" value="F:DNA binding"/>
    <property type="evidence" value="ECO:0007669"/>
    <property type="project" value="UniProtKB-UniRule"/>
</dbReference>
<comment type="caution">
    <text evidence="4">The sequence shown here is derived from an EMBL/GenBank/DDBJ whole genome shotgun (WGS) entry which is preliminary data.</text>
</comment>
<dbReference type="InterPro" id="IPR009057">
    <property type="entry name" value="Homeodomain-like_sf"/>
</dbReference>
<evidence type="ECO:0000313" key="4">
    <source>
        <dbReference type="EMBL" id="KDM90793.1"/>
    </source>
</evidence>
<dbReference type="Gene3D" id="1.10.357.10">
    <property type="entry name" value="Tetracycline Repressor, domain 2"/>
    <property type="match status" value="1"/>
</dbReference>
<dbReference type="InterPro" id="IPR001647">
    <property type="entry name" value="HTH_TetR"/>
</dbReference>
<dbReference type="Pfam" id="PF14246">
    <property type="entry name" value="TetR_C_7"/>
    <property type="match status" value="1"/>
</dbReference>
<evidence type="ECO:0000313" key="5">
    <source>
        <dbReference type="Proteomes" id="UP000027192"/>
    </source>
</evidence>
<dbReference type="Proteomes" id="UP000027192">
    <property type="component" value="Unassembled WGS sequence"/>
</dbReference>
<dbReference type="InterPro" id="IPR039536">
    <property type="entry name" value="TetR_C_Proteobacteria"/>
</dbReference>
<keyword evidence="5" id="KW-1185">Reference proteome</keyword>
<keyword evidence="1 2" id="KW-0238">DNA-binding</keyword>
<protein>
    <recommendedName>
        <fullName evidence="3">HTH tetR-type domain-containing protein</fullName>
    </recommendedName>
</protein>
<feature type="domain" description="HTH tetR-type" evidence="3">
    <location>
        <begin position="17"/>
        <end position="77"/>
    </location>
</feature>
<dbReference type="SUPFAM" id="SSF46689">
    <property type="entry name" value="Homeodomain-like"/>
    <property type="match status" value="1"/>
</dbReference>
<dbReference type="EMBL" id="JMIB01000028">
    <property type="protein sequence ID" value="KDM90793.1"/>
    <property type="molecule type" value="Genomic_DNA"/>
</dbReference>
<dbReference type="STRING" id="1654360.EA58_15520"/>
<evidence type="ECO:0000256" key="1">
    <source>
        <dbReference type="ARBA" id="ARBA00023125"/>
    </source>
</evidence>
<accession>A0A066RTU3</accession>
<reference evidence="4 5" key="1">
    <citation type="submission" date="2014-04" db="EMBL/GenBank/DDBJ databases">
        <title>Draft genome sequence of Photobacterium halotolerans S2753: a solonamide, ngercheumicin and holomycin producer.</title>
        <authorList>
            <person name="Machado H.R."/>
            <person name="Gram L."/>
        </authorList>
    </citation>
    <scope>NUCLEOTIDE SEQUENCE [LARGE SCALE GENOMIC DNA]</scope>
    <source>
        <strain evidence="4 5">S2753</strain>
    </source>
</reference>
<organism evidence="4 5">
    <name type="scientific">Photobacterium galatheae</name>
    <dbReference type="NCBI Taxonomy" id="1654360"/>
    <lineage>
        <taxon>Bacteria</taxon>
        <taxon>Pseudomonadati</taxon>
        <taxon>Pseudomonadota</taxon>
        <taxon>Gammaproteobacteria</taxon>
        <taxon>Vibrionales</taxon>
        <taxon>Vibrionaceae</taxon>
        <taxon>Photobacterium</taxon>
    </lineage>
</organism>
<evidence type="ECO:0000259" key="3">
    <source>
        <dbReference type="PROSITE" id="PS50977"/>
    </source>
</evidence>
<evidence type="ECO:0000256" key="2">
    <source>
        <dbReference type="PROSITE-ProRule" id="PRU00335"/>
    </source>
</evidence>
<gene>
    <name evidence="4" type="ORF">EA58_15520</name>
</gene>
<dbReference type="Gene3D" id="1.10.10.60">
    <property type="entry name" value="Homeodomain-like"/>
    <property type="match status" value="1"/>
</dbReference>
<dbReference type="Pfam" id="PF00440">
    <property type="entry name" value="TetR_N"/>
    <property type="match status" value="1"/>
</dbReference>
<name>A0A066RTU3_9GAMM</name>
<proteinExistence type="predicted"/>